<evidence type="ECO:0000313" key="1">
    <source>
        <dbReference type="EMBL" id="ASV76488.1"/>
    </source>
</evidence>
<evidence type="ECO:0008006" key="3">
    <source>
        <dbReference type="Google" id="ProtNLM"/>
    </source>
</evidence>
<gene>
    <name evidence="1" type="ORF">THTE_3887</name>
</gene>
<name>A0A286RKM1_9BACT</name>
<dbReference type="OrthoDB" id="977108at2"/>
<dbReference type="EMBL" id="CP018477">
    <property type="protein sequence ID" value="ASV76488.1"/>
    <property type="molecule type" value="Genomic_DNA"/>
</dbReference>
<dbReference type="KEGG" id="ttf:THTE_3887"/>
<keyword evidence="2" id="KW-1185">Reference proteome</keyword>
<dbReference type="Pfam" id="PF13469">
    <property type="entry name" value="Sulfotransfer_3"/>
    <property type="match status" value="1"/>
</dbReference>
<dbReference type="RefSeq" id="WP_095416259.1">
    <property type="nucleotide sequence ID" value="NZ_CP018477.1"/>
</dbReference>
<sequence length="305" mass="36255">MVKQDSNNDRHLPAVSAEVRRYFDWSHRSLWTNDAERTRRPVFIIGVHRRSGTNFLADAIRLTSRFSLPVPLYEDYLLQYSNMLIEYVRLTAREQYQKRFAEKPAAYSECEQLMTRSIGDGLLNFLRSYVPGEYRILTKTPDPWNLVNFFTLFPDALLIIIVRDGRDCVESAKWAFPGRSYLYWMATWAANARTILNFLRILPPRYEGQVIVTRYEDLLSGQQEMERILEFVGCCSQEYPWDEFRALPVRGSTFFRGEKKTLHWQPVEKTQYFQPIGRWKNWSWWLRWNFKRLAGAELAALGYTW</sequence>
<evidence type="ECO:0000313" key="2">
    <source>
        <dbReference type="Proteomes" id="UP000215086"/>
    </source>
</evidence>
<proteinExistence type="predicted"/>
<dbReference type="Gene3D" id="3.40.50.300">
    <property type="entry name" value="P-loop containing nucleotide triphosphate hydrolases"/>
    <property type="match status" value="1"/>
</dbReference>
<organism evidence="1 2">
    <name type="scientific">Thermogutta terrifontis</name>
    <dbReference type="NCBI Taxonomy" id="1331910"/>
    <lineage>
        <taxon>Bacteria</taxon>
        <taxon>Pseudomonadati</taxon>
        <taxon>Planctomycetota</taxon>
        <taxon>Planctomycetia</taxon>
        <taxon>Pirellulales</taxon>
        <taxon>Thermoguttaceae</taxon>
        <taxon>Thermogutta</taxon>
    </lineage>
</organism>
<protein>
    <recommendedName>
        <fullName evidence="3">Sulfotransferase</fullName>
    </recommendedName>
</protein>
<dbReference type="AlphaFoldDB" id="A0A286RKM1"/>
<accession>A0A286RKM1</accession>
<reference evidence="1 2" key="1">
    <citation type="journal article" name="Front. Microbiol.">
        <title>Sugar Metabolism of the First Thermophilic Planctomycete Thermogutta terrifontis: Comparative Genomic and Transcriptomic Approaches.</title>
        <authorList>
            <person name="Elcheninov A.G."/>
            <person name="Menzel P."/>
            <person name="Gudbergsdottir S.R."/>
            <person name="Slesarev A.I."/>
            <person name="Kadnikov V.V."/>
            <person name="Krogh A."/>
            <person name="Bonch-Osmolovskaya E.A."/>
            <person name="Peng X."/>
            <person name="Kublanov I.V."/>
        </authorList>
    </citation>
    <scope>NUCLEOTIDE SEQUENCE [LARGE SCALE GENOMIC DNA]</scope>
    <source>
        <strain evidence="1 2">R1</strain>
    </source>
</reference>
<dbReference type="SUPFAM" id="SSF52540">
    <property type="entry name" value="P-loop containing nucleoside triphosphate hydrolases"/>
    <property type="match status" value="1"/>
</dbReference>
<dbReference type="InterPro" id="IPR027417">
    <property type="entry name" value="P-loop_NTPase"/>
</dbReference>
<dbReference type="Proteomes" id="UP000215086">
    <property type="component" value="Chromosome"/>
</dbReference>